<dbReference type="Proteomes" id="UP000494269">
    <property type="component" value="Unassembled WGS sequence"/>
</dbReference>
<dbReference type="EMBL" id="CADIJQ010000001">
    <property type="protein sequence ID" value="CAB3676375.1"/>
    <property type="molecule type" value="Genomic_DNA"/>
</dbReference>
<dbReference type="RefSeq" id="WP_175169182.1">
    <property type="nucleotide sequence ID" value="NZ_CADIJQ010000001.1"/>
</dbReference>
<keyword evidence="1" id="KW-0472">Membrane</keyword>
<organism evidence="2 3">
    <name type="scientific">Achromobacter kerstersii</name>
    <dbReference type="NCBI Taxonomy" id="1353890"/>
    <lineage>
        <taxon>Bacteria</taxon>
        <taxon>Pseudomonadati</taxon>
        <taxon>Pseudomonadota</taxon>
        <taxon>Betaproteobacteria</taxon>
        <taxon>Burkholderiales</taxon>
        <taxon>Alcaligenaceae</taxon>
        <taxon>Achromobacter</taxon>
    </lineage>
</organism>
<dbReference type="AlphaFoldDB" id="A0A6S6ZG20"/>
<evidence type="ECO:0000313" key="3">
    <source>
        <dbReference type="Proteomes" id="UP000494269"/>
    </source>
</evidence>
<keyword evidence="1" id="KW-0812">Transmembrane</keyword>
<feature type="transmembrane region" description="Helical" evidence="1">
    <location>
        <begin position="39"/>
        <end position="67"/>
    </location>
</feature>
<evidence type="ECO:0000256" key="1">
    <source>
        <dbReference type="SAM" id="Phobius"/>
    </source>
</evidence>
<protein>
    <submittedName>
        <fullName evidence="2">Uncharacterized protein</fullName>
    </submittedName>
</protein>
<keyword evidence="3" id="KW-1185">Reference proteome</keyword>
<feature type="transmembrane region" description="Helical" evidence="1">
    <location>
        <begin position="106"/>
        <end position="127"/>
    </location>
</feature>
<proteinExistence type="predicted"/>
<feature type="transmembrane region" description="Helical" evidence="1">
    <location>
        <begin position="139"/>
        <end position="160"/>
    </location>
</feature>
<evidence type="ECO:0000313" key="2">
    <source>
        <dbReference type="EMBL" id="CAB3676375.1"/>
    </source>
</evidence>
<feature type="transmembrane region" description="Helical" evidence="1">
    <location>
        <begin position="79"/>
        <end position="100"/>
    </location>
</feature>
<reference evidence="2 3" key="1">
    <citation type="submission" date="2020-04" db="EMBL/GenBank/DDBJ databases">
        <authorList>
            <person name="De Canck E."/>
        </authorList>
    </citation>
    <scope>NUCLEOTIDE SEQUENCE [LARGE SCALE GENOMIC DNA]</scope>
    <source>
        <strain evidence="2 3">LMG 3441</strain>
    </source>
</reference>
<accession>A0A6S6ZG20</accession>
<keyword evidence="1" id="KW-1133">Transmembrane helix</keyword>
<gene>
    <name evidence="2" type="ORF">LMG3441_01349</name>
</gene>
<name>A0A6S6ZG20_9BURK</name>
<sequence>MRLLITVCILTLAALAFVAYRYAQRAPGDTPRRIGSDVLAGAIMFALFAPAIGGAAVTITISAIAMAPKNLMMLIFGLPWFYIFGAVPALLCGVVAGALRPARTTWWSYAKIALVGGVFGVGFVQGFTSREFSWEELNGSLAIGGPAGVFSAFLCSIWFYGKPGNTRPADGDAARATV</sequence>